<name>A5GA71_GEOUR</name>
<evidence type="ECO:0000259" key="2">
    <source>
        <dbReference type="SMART" id="SM01235"/>
    </source>
</evidence>
<dbReference type="Pfam" id="PF14376">
    <property type="entry name" value="Haem_bd"/>
    <property type="match status" value="1"/>
</dbReference>
<dbReference type="KEGG" id="gur:Gura_1317"/>
<reference evidence="3 4" key="1">
    <citation type="submission" date="2007-05" db="EMBL/GenBank/DDBJ databases">
        <title>Complete sequence of Geobacter uraniireducens Rf4.</title>
        <authorList>
            <consortium name="US DOE Joint Genome Institute"/>
            <person name="Copeland A."/>
            <person name="Lucas S."/>
            <person name="Lapidus A."/>
            <person name="Barry K."/>
            <person name="Detter J.C."/>
            <person name="Glavina del Rio T."/>
            <person name="Hammon N."/>
            <person name="Israni S."/>
            <person name="Dalin E."/>
            <person name="Tice H."/>
            <person name="Pitluck S."/>
            <person name="Chertkov O."/>
            <person name="Brettin T."/>
            <person name="Bruce D."/>
            <person name="Han C."/>
            <person name="Schmutz J."/>
            <person name="Larimer F."/>
            <person name="Land M."/>
            <person name="Hauser L."/>
            <person name="Kyrpides N."/>
            <person name="Mikhailova N."/>
            <person name="Shelobolina E."/>
            <person name="Aklujkar M."/>
            <person name="Lovley D."/>
            <person name="Richardson P."/>
        </authorList>
    </citation>
    <scope>NUCLEOTIDE SEQUENCE [LARGE SCALE GENOMIC DNA]</scope>
    <source>
        <strain evidence="3 4">Rf4</strain>
    </source>
</reference>
<dbReference type="STRING" id="351605.Gura_1317"/>
<dbReference type="HOGENOM" id="CLU_120447_0_0_7"/>
<dbReference type="EMBL" id="CP000698">
    <property type="protein sequence ID" value="ABQ25518.1"/>
    <property type="molecule type" value="Genomic_DNA"/>
</dbReference>
<feature type="transmembrane region" description="Helical" evidence="1">
    <location>
        <begin position="12"/>
        <end position="32"/>
    </location>
</feature>
<accession>A5GA71</accession>
<dbReference type="InterPro" id="IPR025992">
    <property type="entry name" value="Haem-bd"/>
</dbReference>
<dbReference type="Proteomes" id="UP000006695">
    <property type="component" value="Chromosome"/>
</dbReference>
<keyword evidence="1" id="KW-1133">Transmembrane helix</keyword>
<proteinExistence type="predicted"/>
<dbReference type="AlphaFoldDB" id="A5GA71"/>
<protein>
    <recommendedName>
        <fullName evidence="2">Haem-binding domain-containing protein</fullName>
    </recommendedName>
</protein>
<dbReference type="SMART" id="SM01235">
    <property type="entry name" value="Haem_bd"/>
    <property type="match status" value="1"/>
</dbReference>
<evidence type="ECO:0000313" key="3">
    <source>
        <dbReference type="EMBL" id="ABQ25518.1"/>
    </source>
</evidence>
<organism evidence="3 4">
    <name type="scientific">Geotalea uraniireducens (strain Rf4)</name>
    <name type="common">Geobacter uraniireducens</name>
    <dbReference type="NCBI Taxonomy" id="351605"/>
    <lineage>
        <taxon>Bacteria</taxon>
        <taxon>Pseudomonadati</taxon>
        <taxon>Thermodesulfobacteriota</taxon>
        <taxon>Desulfuromonadia</taxon>
        <taxon>Geobacterales</taxon>
        <taxon>Geobacteraceae</taxon>
        <taxon>Geotalea</taxon>
    </lineage>
</organism>
<keyword evidence="4" id="KW-1185">Reference proteome</keyword>
<feature type="domain" description="Haem-binding" evidence="2">
    <location>
        <begin position="23"/>
        <end position="153"/>
    </location>
</feature>
<gene>
    <name evidence="3" type="ordered locus">Gura_1317</name>
</gene>
<sequence>MEKRPIMKKPTAKTVMYAAFAVIIILAAIQFVPYGQKRSNPPIIREPAWSSPATRALAKRACFDCHSNETAWPWYSRVAPASWLIHRDVNGGRRVLNFSEWSDGMREGENPKKIREELVEGEMPPIQYTLVHADSRLTKEERQQLADGLDATAVQAKR</sequence>
<evidence type="ECO:0000313" key="4">
    <source>
        <dbReference type="Proteomes" id="UP000006695"/>
    </source>
</evidence>
<keyword evidence="1" id="KW-0472">Membrane</keyword>
<keyword evidence="1" id="KW-0812">Transmembrane</keyword>
<evidence type="ECO:0000256" key="1">
    <source>
        <dbReference type="SAM" id="Phobius"/>
    </source>
</evidence>